<sequence>SVDINSALPLRLPPAAIPMDLRVDHHQQQQQQQQQQTQQPPQQQELLALKQKQQIQRQILIAEFQRQHEQLSRQHEAQLQEHIKQQQELLALKHQQELLEHQRKMENHRLEQELEKQQREQKLQLLKNKERGQESAVASTEVKMRLQEFVLNKKKALAQRSLNQGGLPNDAPYWYRKTQHSSLDQSSPPQTGVSTYNHPVLGVYNPRDDFPLRKTASEPNLKLRSRLKQKVSERRSSPLLRRRDSPITTAKKRSLDMADSACSSAPGSGPSSPNNSSNNIPNENGITVSVSNNTEASLAQRLCSGTERGSVNQLSLYTSPSLPNITLGLPATATATVTSAQQDGGLQPALSLSPPFLSGGHLSPYLSEAGAGTGGHGAHSPLLQHMVLMEQSPAQSPLVTGVSGISMPSAASMAKLQRQHRPLGRTQSAPLPQGSAAQAHAQALALQQLVVQQQHQQFLEKHKQQFQQQQLHLNKMMTKPGESPVGRQHQSHPEETEEELREHQDGGALPPGVTIKQEPLDPQELQEEAMQQHRERERERQAEQELLFRQQALLLEQQRIHQLRNYQASMEAAGLSISFHGHRPLSRAQSSPASASSFPISVPVPDPPVKPRFTTGLVYDSLMQKHQCMCGNTNSHPEHAGRIQSIWSRLQETGLRAQCECIRGRKATLEELQTVHSEAHVLLYGTNPLRQKLDCSITPMFVRLPCGGVGVDSDTIWNEVHSSSAARLAVGSVVELVFKVATGELKNGFAVVRPPGHHAEESTPMGFCYFNSVAIAAKLLQQRLSINKILIVDWDVHHGNGTQQAFYDDPNVLYMSIHRYDDGNFFPGSGAPDEVGSGPGVGFNVNVAFTGGLDPPMGDAEYLAAFRSVVMPIANEFAPDIVLVSSGFDAVEGHPPPLGGYTLTSKCFGYLTRQLMTLAGGRVVLALEGGHDLTAICDASEACVAALLGQELDALPKAVLEQRPNPNAVHSLEKVIETHSKYWRSVHRYSPRLGFSLLEAKRGDSEEAEAVSAMASLSVANTNAMDQRPEEEPMEEEEPL</sequence>
<accession>A0A665WC81</accession>
<evidence type="ECO:0000256" key="16">
    <source>
        <dbReference type="SAM" id="Coils"/>
    </source>
</evidence>
<keyword evidence="6 12" id="KW-0378">Hydrolase</keyword>
<feature type="compositionally biased region" description="Basic and acidic residues" evidence="17">
    <location>
        <begin position="230"/>
        <end position="245"/>
    </location>
</feature>
<protein>
    <recommendedName>
        <fullName evidence="3 12">Histone deacetylase</fullName>
        <ecNumber evidence="3 12">3.5.1.98</ecNumber>
    </recommendedName>
</protein>
<reference evidence="20" key="1">
    <citation type="submission" date="2021-04" db="EMBL/GenBank/DDBJ databases">
        <authorList>
            <consortium name="Wellcome Sanger Institute Data Sharing"/>
        </authorList>
    </citation>
    <scope>NUCLEOTIDE SEQUENCE [LARGE SCALE GENOMIC DNA]</scope>
</reference>
<keyword evidence="5 14" id="KW-0479">Metal-binding</keyword>
<dbReference type="GO" id="GO:0000122">
    <property type="term" value="P:negative regulation of transcription by RNA polymerase II"/>
    <property type="evidence" value="ECO:0007669"/>
    <property type="project" value="InterPro"/>
</dbReference>
<name>A0A665WC81_ECHNA</name>
<evidence type="ECO:0000256" key="13">
    <source>
        <dbReference type="PIRSR" id="PIRSR037911-1"/>
    </source>
</evidence>
<dbReference type="AlphaFoldDB" id="A0A665WC81"/>
<feature type="compositionally biased region" description="Polar residues" evidence="17">
    <location>
        <begin position="180"/>
        <end position="197"/>
    </location>
</feature>
<evidence type="ECO:0000313" key="21">
    <source>
        <dbReference type="Proteomes" id="UP000472264"/>
    </source>
</evidence>
<dbReference type="Pfam" id="PF00850">
    <property type="entry name" value="Hist_deacetyl"/>
    <property type="match status" value="1"/>
</dbReference>
<evidence type="ECO:0000256" key="6">
    <source>
        <dbReference type="ARBA" id="ARBA00022801"/>
    </source>
</evidence>
<evidence type="ECO:0000256" key="5">
    <source>
        <dbReference type="ARBA" id="ARBA00022723"/>
    </source>
</evidence>
<feature type="domain" description="Histone deacetylase glutamine rich N-terminal" evidence="19">
    <location>
        <begin position="42"/>
        <end position="123"/>
    </location>
</feature>
<dbReference type="InterPro" id="IPR024643">
    <property type="entry name" value="Hist_deacetylase_Gln_rich_N"/>
</dbReference>
<keyword evidence="8 12" id="KW-0156">Chromatin regulator</keyword>
<keyword evidence="7 14" id="KW-0862">Zinc</keyword>
<dbReference type="CDD" id="cd10162">
    <property type="entry name" value="ClassIIa_HDAC4_Gln-rich-N"/>
    <property type="match status" value="1"/>
</dbReference>
<dbReference type="GO" id="GO:0141221">
    <property type="term" value="F:histone deacetylase activity, hydrolytic mechanism"/>
    <property type="evidence" value="ECO:0007669"/>
    <property type="project" value="UniProtKB-EC"/>
</dbReference>
<proteinExistence type="inferred from homology"/>
<feature type="domain" description="Histone deacetylase" evidence="18">
    <location>
        <begin position="636"/>
        <end position="947"/>
    </location>
</feature>
<feature type="region of interest" description="Disordered" evidence="17">
    <location>
        <begin position="477"/>
        <end position="519"/>
    </location>
</feature>
<evidence type="ECO:0000256" key="7">
    <source>
        <dbReference type="ARBA" id="ARBA00022833"/>
    </source>
</evidence>
<comment type="subcellular location">
    <subcellularLocation>
        <location evidence="1 12">Nucleus</location>
    </subcellularLocation>
</comment>
<feature type="site" description="Contributes to catalysis" evidence="15">
    <location>
        <position position="931"/>
    </location>
</feature>
<dbReference type="PANTHER" id="PTHR45364:SF13">
    <property type="entry name" value="HISTONE DEACETYLASE"/>
    <property type="match status" value="1"/>
</dbReference>
<evidence type="ECO:0000256" key="10">
    <source>
        <dbReference type="ARBA" id="ARBA00023163"/>
    </source>
</evidence>
<feature type="binding site" evidence="14">
    <location>
        <position position="630"/>
    </location>
    <ligand>
        <name>Zn(2+)</name>
        <dbReference type="ChEBI" id="CHEBI:29105"/>
    </ligand>
</feature>
<dbReference type="InterPro" id="IPR000286">
    <property type="entry name" value="HDACs"/>
</dbReference>
<dbReference type="FunFam" id="3.40.800.20:FF:000002">
    <property type="entry name" value="Histone deacetylase"/>
    <property type="match status" value="1"/>
</dbReference>
<dbReference type="InterPro" id="IPR046949">
    <property type="entry name" value="HDAC4/5/7/9"/>
</dbReference>
<dbReference type="InterPro" id="IPR037138">
    <property type="entry name" value="His_deacetylse_dom_sf"/>
</dbReference>
<dbReference type="GO" id="GO:0046872">
    <property type="term" value="F:metal ion binding"/>
    <property type="evidence" value="ECO:0007669"/>
    <property type="project" value="UniProtKB-KW"/>
</dbReference>
<dbReference type="Ensembl" id="ENSENLT00000042300.1">
    <property type="protein sequence ID" value="ENSENLP00000041252.1"/>
    <property type="gene ID" value="ENSENLG00000017281.1"/>
</dbReference>
<dbReference type="InterPro" id="IPR023696">
    <property type="entry name" value="Ureohydrolase_dom_sf"/>
</dbReference>
<evidence type="ECO:0000256" key="2">
    <source>
        <dbReference type="ARBA" id="ARBA00007738"/>
    </source>
</evidence>
<dbReference type="PRINTS" id="PR01270">
    <property type="entry name" value="HDASUPER"/>
</dbReference>
<feature type="region of interest" description="Disordered" evidence="17">
    <location>
        <begin position="1017"/>
        <end position="1040"/>
    </location>
</feature>
<evidence type="ECO:0000256" key="11">
    <source>
        <dbReference type="ARBA" id="ARBA00023242"/>
    </source>
</evidence>
<organism evidence="20 21">
    <name type="scientific">Echeneis naucrates</name>
    <name type="common">Live sharksucker</name>
    <dbReference type="NCBI Taxonomy" id="173247"/>
    <lineage>
        <taxon>Eukaryota</taxon>
        <taxon>Metazoa</taxon>
        <taxon>Chordata</taxon>
        <taxon>Craniata</taxon>
        <taxon>Vertebrata</taxon>
        <taxon>Euteleostomi</taxon>
        <taxon>Actinopterygii</taxon>
        <taxon>Neopterygii</taxon>
        <taxon>Teleostei</taxon>
        <taxon>Neoteleostei</taxon>
        <taxon>Acanthomorphata</taxon>
        <taxon>Carangaria</taxon>
        <taxon>Carangiformes</taxon>
        <taxon>Echeneidae</taxon>
        <taxon>Echeneis</taxon>
    </lineage>
</organism>
<feature type="binding site" evidence="14">
    <location>
        <position position="628"/>
    </location>
    <ligand>
        <name>Zn(2+)</name>
        <dbReference type="ChEBI" id="CHEBI:29105"/>
    </ligand>
</feature>
<dbReference type="InterPro" id="IPR023801">
    <property type="entry name" value="His_deacetylse_dom"/>
</dbReference>
<comment type="function">
    <text evidence="12">Responsible for the deacetylation of lysine residues on the N-terminal part of the core histones (H2A, H2B, H3 and H4). Histone deacetylation gives a tag for epigenetic repression and plays an important role in transcriptional regulation, cell cycle progression and developmental events.</text>
</comment>
<evidence type="ECO:0000256" key="15">
    <source>
        <dbReference type="PIRSR" id="PIRSR037911-3"/>
    </source>
</evidence>
<evidence type="ECO:0000259" key="18">
    <source>
        <dbReference type="Pfam" id="PF00850"/>
    </source>
</evidence>
<feature type="region of interest" description="Disordered" evidence="17">
    <location>
        <begin position="179"/>
        <end position="287"/>
    </location>
</feature>
<feature type="compositionally biased region" description="Low complexity" evidence="17">
    <location>
        <begin position="28"/>
        <end position="44"/>
    </location>
</feature>
<feature type="active site" evidence="13">
    <location>
        <position position="758"/>
    </location>
</feature>
<evidence type="ECO:0000256" key="14">
    <source>
        <dbReference type="PIRSR" id="PIRSR037911-2"/>
    </source>
</evidence>
<evidence type="ECO:0000256" key="17">
    <source>
        <dbReference type="SAM" id="MobiDB-lite"/>
    </source>
</evidence>
<dbReference type="Gene3D" id="6.10.250.1550">
    <property type="match status" value="1"/>
</dbReference>
<feature type="binding site" evidence="14">
    <location>
        <position position="636"/>
    </location>
    <ligand>
        <name>Zn(2+)</name>
        <dbReference type="ChEBI" id="CHEBI:29105"/>
    </ligand>
</feature>
<comment type="catalytic activity">
    <reaction evidence="12">
        <text>N(6)-acetyl-L-lysyl-[histone] + H2O = L-lysyl-[histone] + acetate</text>
        <dbReference type="Rhea" id="RHEA:58196"/>
        <dbReference type="Rhea" id="RHEA-COMP:9845"/>
        <dbReference type="Rhea" id="RHEA-COMP:11338"/>
        <dbReference type="ChEBI" id="CHEBI:15377"/>
        <dbReference type="ChEBI" id="CHEBI:29969"/>
        <dbReference type="ChEBI" id="CHEBI:30089"/>
        <dbReference type="ChEBI" id="CHEBI:61930"/>
        <dbReference type="EC" id="3.5.1.98"/>
    </reaction>
</comment>
<evidence type="ECO:0000313" key="20">
    <source>
        <dbReference type="Ensembl" id="ENSENLP00000041252.1"/>
    </source>
</evidence>
<dbReference type="Pfam" id="PF12203">
    <property type="entry name" value="HDAC4_Gln"/>
    <property type="match status" value="1"/>
</dbReference>
<keyword evidence="9 12" id="KW-0805">Transcription regulation</keyword>
<gene>
    <name evidence="20" type="primary">LOC115054695</name>
</gene>
<evidence type="ECO:0000256" key="1">
    <source>
        <dbReference type="ARBA" id="ARBA00004123"/>
    </source>
</evidence>
<dbReference type="Proteomes" id="UP000472264">
    <property type="component" value="Chromosome 2"/>
</dbReference>
<evidence type="ECO:0000256" key="9">
    <source>
        <dbReference type="ARBA" id="ARBA00023015"/>
    </source>
</evidence>
<keyword evidence="16" id="KW-0175">Coiled coil</keyword>
<evidence type="ECO:0000256" key="4">
    <source>
        <dbReference type="ARBA" id="ARBA00022491"/>
    </source>
</evidence>
<keyword evidence="10 12" id="KW-0804">Transcription</keyword>
<dbReference type="SUPFAM" id="SSF52768">
    <property type="entry name" value="Arginase/deacetylase"/>
    <property type="match status" value="1"/>
</dbReference>
<evidence type="ECO:0000256" key="8">
    <source>
        <dbReference type="ARBA" id="ARBA00022853"/>
    </source>
</evidence>
<reference evidence="20" key="2">
    <citation type="submission" date="2025-08" db="UniProtKB">
        <authorList>
            <consortium name="Ensembl"/>
        </authorList>
    </citation>
    <scope>IDENTIFICATION</scope>
</reference>
<dbReference type="GO" id="GO:0005634">
    <property type="term" value="C:nucleus"/>
    <property type="evidence" value="ECO:0007669"/>
    <property type="project" value="UniProtKB-SubCell"/>
</dbReference>
<dbReference type="PANTHER" id="PTHR45364">
    <property type="entry name" value="HISTONE DEACETYLASE 9-RELATED"/>
    <property type="match status" value="1"/>
</dbReference>
<evidence type="ECO:0000256" key="3">
    <source>
        <dbReference type="ARBA" id="ARBA00012111"/>
    </source>
</evidence>
<feature type="coiled-coil region" evidence="16">
    <location>
        <begin position="61"/>
        <end position="129"/>
    </location>
</feature>
<comment type="similarity">
    <text evidence="2 12">Belongs to the histone deacetylase family. HD type 2 subfamily.</text>
</comment>
<evidence type="ECO:0000256" key="12">
    <source>
        <dbReference type="PIRNR" id="PIRNR037911"/>
    </source>
</evidence>
<reference evidence="20" key="3">
    <citation type="submission" date="2025-09" db="UniProtKB">
        <authorList>
            <consortium name="Ensembl"/>
        </authorList>
    </citation>
    <scope>IDENTIFICATION</scope>
</reference>
<feature type="compositionally biased region" description="Low complexity" evidence="17">
    <location>
        <begin position="263"/>
        <end position="285"/>
    </location>
</feature>
<feature type="binding site" evidence="14">
    <location>
        <position position="706"/>
    </location>
    <ligand>
        <name>Zn(2+)</name>
        <dbReference type="ChEBI" id="CHEBI:29105"/>
    </ligand>
</feature>
<dbReference type="PIRSF" id="PIRSF037911">
    <property type="entry name" value="HDAC_II_euk"/>
    <property type="match status" value="1"/>
</dbReference>
<feature type="region of interest" description="Disordered" evidence="17">
    <location>
        <begin position="23"/>
        <end position="44"/>
    </location>
</feature>
<dbReference type="EC" id="3.5.1.98" evidence="3 12"/>
<keyword evidence="21" id="KW-1185">Reference proteome</keyword>
<keyword evidence="4 12" id="KW-0678">Repressor</keyword>
<dbReference type="Gene3D" id="3.40.800.20">
    <property type="entry name" value="Histone deacetylase domain"/>
    <property type="match status" value="1"/>
</dbReference>
<feature type="compositionally biased region" description="Basic and acidic residues" evidence="17">
    <location>
        <begin position="206"/>
        <end position="216"/>
    </location>
</feature>
<keyword evidence="11" id="KW-0539">Nucleus</keyword>
<evidence type="ECO:0000259" key="19">
    <source>
        <dbReference type="Pfam" id="PF12203"/>
    </source>
</evidence>
<feature type="region of interest" description="Disordered" evidence="17">
    <location>
        <begin position="412"/>
        <end position="436"/>
    </location>
</feature>